<organism evidence="7 8">
    <name type="scientific">Faucicola osloensis</name>
    <name type="common">Moraxella osloensis</name>
    <dbReference type="NCBI Taxonomy" id="34062"/>
    <lineage>
        <taxon>Bacteria</taxon>
        <taxon>Pseudomonadati</taxon>
        <taxon>Pseudomonadota</taxon>
        <taxon>Gammaproteobacteria</taxon>
        <taxon>Moraxellales</taxon>
        <taxon>Moraxellaceae</taxon>
        <taxon>Faucicola</taxon>
    </lineage>
</organism>
<dbReference type="KEGG" id="mos:AXE82_01930"/>
<keyword evidence="2" id="KW-1003">Cell membrane</keyword>
<evidence type="ECO:0000256" key="5">
    <source>
        <dbReference type="ARBA" id="ARBA00023136"/>
    </source>
</evidence>
<dbReference type="AlphaFoldDB" id="A0A378Q9F3"/>
<accession>A0A378Q9F3</accession>
<proteinExistence type="predicted"/>
<keyword evidence="8" id="KW-1185">Reference proteome</keyword>
<evidence type="ECO:0000313" key="8">
    <source>
        <dbReference type="Proteomes" id="UP000255230"/>
    </source>
</evidence>
<keyword evidence="5 6" id="KW-0472">Membrane</keyword>
<dbReference type="PANTHER" id="PTHR30250">
    <property type="entry name" value="PST FAMILY PREDICTED COLANIC ACID TRANSPORTER"/>
    <property type="match status" value="1"/>
</dbReference>
<feature type="transmembrane region" description="Helical" evidence="6">
    <location>
        <begin position="216"/>
        <end position="240"/>
    </location>
</feature>
<keyword evidence="3 6" id="KW-0812">Transmembrane</keyword>
<evidence type="ECO:0000313" key="7">
    <source>
        <dbReference type="EMBL" id="STY97302.1"/>
    </source>
</evidence>
<dbReference type="InterPro" id="IPR050833">
    <property type="entry name" value="Poly_Biosynth_Transport"/>
</dbReference>
<dbReference type="GeneID" id="35777425"/>
<feature type="transmembrane region" description="Helical" evidence="6">
    <location>
        <begin position="114"/>
        <end position="135"/>
    </location>
</feature>
<reference evidence="7 8" key="1">
    <citation type="submission" date="2018-06" db="EMBL/GenBank/DDBJ databases">
        <authorList>
            <consortium name="Pathogen Informatics"/>
            <person name="Doyle S."/>
        </authorList>
    </citation>
    <scope>NUCLEOTIDE SEQUENCE [LARGE SCALE GENOMIC DNA]</scope>
    <source>
        <strain evidence="7 8">NCTC10465</strain>
    </source>
</reference>
<feature type="transmembrane region" description="Helical" evidence="6">
    <location>
        <begin position="147"/>
        <end position="163"/>
    </location>
</feature>
<feature type="transmembrane region" description="Helical" evidence="6">
    <location>
        <begin position="294"/>
        <end position="318"/>
    </location>
</feature>
<evidence type="ECO:0000256" key="4">
    <source>
        <dbReference type="ARBA" id="ARBA00022989"/>
    </source>
</evidence>
<feature type="transmembrane region" description="Helical" evidence="6">
    <location>
        <begin position="383"/>
        <end position="405"/>
    </location>
</feature>
<dbReference type="PANTHER" id="PTHR30250:SF11">
    <property type="entry name" value="O-ANTIGEN TRANSPORTER-RELATED"/>
    <property type="match status" value="1"/>
</dbReference>
<keyword evidence="4 6" id="KW-1133">Transmembrane helix</keyword>
<feature type="transmembrane region" description="Helical" evidence="6">
    <location>
        <begin position="324"/>
        <end position="346"/>
    </location>
</feature>
<evidence type="ECO:0000256" key="1">
    <source>
        <dbReference type="ARBA" id="ARBA00004651"/>
    </source>
</evidence>
<feature type="transmembrane region" description="Helical" evidence="6">
    <location>
        <begin position="252"/>
        <end position="273"/>
    </location>
</feature>
<feature type="transmembrane region" description="Helical" evidence="6">
    <location>
        <begin position="358"/>
        <end position="377"/>
    </location>
</feature>
<dbReference type="GO" id="GO:0005886">
    <property type="term" value="C:plasma membrane"/>
    <property type="evidence" value="ECO:0007669"/>
    <property type="project" value="UniProtKB-SubCell"/>
</dbReference>
<evidence type="ECO:0000256" key="3">
    <source>
        <dbReference type="ARBA" id="ARBA00022692"/>
    </source>
</evidence>
<dbReference type="CDD" id="cd13128">
    <property type="entry name" value="MATE_Wzx_like"/>
    <property type="match status" value="1"/>
</dbReference>
<gene>
    <name evidence="7" type="primary">rfbX</name>
    <name evidence="7" type="ORF">NCTC10465_01086</name>
</gene>
<dbReference type="EMBL" id="UGPY01000001">
    <property type="protein sequence ID" value="STY97302.1"/>
    <property type="molecule type" value="Genomic_DNA"/>
</dbReference>
<dbReference type="InterPro" id="IPR002797">
    <property type="entry name" value="Polysacc_synth"/>
</dbReference>
<feature type="transmembrane region" description="Helical" evidence="6">
    <location>
        <begin position="169"/>
        <end position="192"/>
    </location>
</feature>
<evidence type="ECO:0000256" key="2">
    <source>
        <dbReference type="ARBA" id="ARBA00022475"/>
    </source>
</evidence>
<protein>
    <submittedName>
        <fullName evidence="7">O-antigen transporter</fullName>
    </submittedName>
</protein>
<feature type="transmembrane region" description="Helical" evidence="6">
    <location>
        <begin position="90"/>
        <end position="108"/>
    </location>
</feature>
<dbReference type="Proteomes" id="UP000255230">
    <property type="component" value="Unassembled WGS sequence"/>
</dbReference>
<dbReference type="Pfam" id="PF01943">
    <property type="entry name" value="Polysacc_synt"/>
    <property type="match status" value="1"/>
</dbReference>
<name>A0A378Q9F3_FAUOS</name>
<dbReference type="RefSeq" id="WP_062330742.1">
    <property type="nucleotide sequence ID" value="NZ_CBCRZU010000016.1"/>
</dbReference>
<feature type="transmembrane region" description="Helical" evidence="6">
    <location>
        <begin position="12"/>
        <end position="35"/>
    </location>
</feature>
<comment type="subcellular location">
    <subcellularLocation>
        <location evidence="1">Cell membrane</location>
        <topology evidence="1">Multi-pass membrane protein</topology>
    </subcellularLocation>
</comment>
<sequence>MSKKIFKNASYLGIVQLVNYVFPLITVPYVSRIIGPEGYGIINYATTFVGYFSLLIAYGFDLTATRKIVKHLDQPSQINQIVSETLTARILLFIISTFLFILALIYFKPIQDDIGVAVILFFGCIATVISPQFVFQAFEELTIFAKLNFFRGLLNVILVFLLVKEAKDYTILAILSSIFMIAINSLLCWLTIRKFGISYNLVKLQRAIKLLNEEKMVFFSTVVISLYTTTNVIILGWFASKAEVGYYTVSQTLLGMAVSVISAPISLAIYPHIGKSFAISREHGIETVKQILPIVFYITFGVSLVLLLFAPIVIHLLYGKAFDNAITVMQILSFQPLIIGMSNVFGIQVMLNMGLDKLFFRSTFIASVLGVILSIYMSKYYSYIGTAWNSVIVECFVTLLMYTVLKRNNIHILELKYFKPKEIKSFFAK</sequence>
<evidence type="ECO:0000256" key="6">
    <source>
        <dbReference type="SAM" id="Phobius"/>
    </source>
</evidence>
<feature type="transmembrane region" description="Helical" evidence="6">
    <location>
        <begin position="41"/>
        <end position="60"/>
    </location>
</feature>